<proteinExistence type="predicted"/>
<reference evidence="2" key="1">
    <citation type="journal article" date="2024" name="Proc. Natl. Acad. Sci. U.S.A.">
        <title>Extraordinary preservation of gene collinearity over three hundred million years revealed in homosporous lycophytes.</title>
        <authorList>
            <person name="Li C."/>
            <person name="Wickell D."/>
            <person name="Kuo L.Y."/>
            <person name="Chen X."/>
            <person name="Nie B."/>
            <person name="Liao X."/>
            <person name="Peng D."/>
            <person name="Ji J."/>
            <person name="Jenkins J."/>
            <person name="Williams M."/>
            <person name="Shu S."/>
            <person name="Plott C."/>
            <person name="Barry K."/>
            <person name="Rajasekar S."/>
            <person name="Grimwood J."/>
            <person name="Han X."/>
            <person name="Sun S."/>
            <person name="Hou Z."/>
            <person name="He W."/>
            <person name="Dai G."/>
            <person name="Sun C."/>
            <person name="Schmutz J."/>
            <person name="Leebens-Mack J.H."/>
            <person name="Li F.W."/>
            <person name="Wang L."/>
        </authorList>
    </citation>
    <scope>NUCLEOTIDE SEQUENCE [LARGE SCALE GENOMIC DNA]</scope>
    <source>
        <strain evidence="2">cv. PW_Plant_1</strain>
    </source>
</reference>
<name>A0ACC2DZW4_DIPCM</name>
<keyword evidence="2" id="KW-1185">Reference proteome</keyword>
<dbReference type="Proteomes" id="UP001162992">
    <property type="component" value="Chromosome 4"/>
</dbReference>
<evidence type="ECO:0000313" key="1">
    <source>
        <dbReference type="EMBL" id="KAJ7559788.1"/>
    </source>
</evidence>
<sequence length="292" mass="32144">MAIPKKEGPEWLRLFLAGHYFSHCKHHVSGKSEKNHFCIDCVQGPLCSSGLHSHASHNTLQVRRASHMDAVRINDIQNYLDVSNIQAYTINGAKIIFLLSRPHSKIGKAGFSSCEICERSIADPVRFCSIACKLVCAKQNLDDTSLSLSLGFECLEAQTMNAGEGSYLYKEGPNTPPMSCDYENETHNFGSATPKSMKRLMLGQRQKAKLHKSSGNFKRIVSPSSPNSLSSIDKGFYATTLDTAPNRKLKPLATPGLMPESSCFAPSTPESVEFLSFRARPRKGTPHRAPLS</sequence>
<gene>
    <name evidence="1" type="ORF">O6H91_04G101300</name>
</gene>
<accession>A0ACC2DZW4</accession>
<evidence type="ECO:0000313" key="2">
    <source>
        <dbReference type="Proteomes" id="UP001162992"/>
    </source>
</evidence>
<protein>
    <submittedName>
        <fullName evidence="1">Uncharacterized protein</fullName>
    </submittedName>
</protein>
<dbReference type="EMBL" id="CM055095">
    <property type="protein sequence ID" value="KAJ7559788.1"/>
    <property type="molecule type" value="Genomic_DNA"/>
</dbReference>
<comment type="caution">
    <text evidence="1">The sequence shown here is derived from an EMBL/GenBank/DDBJ whole genome shotgun (WGS) entry which is preliminary data.</text>
</comment>
<organism evidence="1 2">
    <name type="scientific">Diphasiastrum complanatum</name>
    <name type="common">Issler's clubmoss</name>
    <name type="synonym">Lycopodium complanatum</name>
    <dbReference type="NCBI Taxonomy" id="34168"/>
    <lineage>
        <taxon>Eukaryota</taxon>
        <taxon>Viridiplantae</taxon>
        <taxon>Streptophyta</taxon>
        <taxon>Embryophyta</taxon>
        <taxon>Tracheophyta</taxon>
        <taxon>Lycopodiopsida</taxon>
        <taxon>Lycopodiales</taxon>
        <taxon>Lycopodiaceae</taxon>
        <taxon>Lycopodioideae</taxon>
        <taxon>Diphasiastrum</taxon>
    </lineage>
</organism>